<dbReference type="Pfam" id="PF07859">
    <property type="entry name" value="Abhydrolase_3"/>
    <property type="match status" value="1"/>
</dbReference>
<dbReference type="EMBL" id="PHUJ01000003">
    <property type="protein sequence ID" value="PKB33277.1"/>
    <property type="molecule type" value="Genomic_DNA"/>
</dbReference>
<dbReference type="Gene3D" id="3.40.50.1820">
    <property type="entry name" value="alpha/beta hydrolase"/>
    <property type="match status" value="1"/>
</dbReference>
<evidence type="ECO:0000313" key="4">
    <source>
        <dbReference type="EMBL" id="PKB33277.1"/>
    </source>
</evidence>
<proteinExistence type="predicted"/>
<feature type="domain" description="Alpha/beta hydrolase fold-3" evidence="3">
    <location>
        <begin position="83"/>
        <end position="279"/>
    </location>
</feature>
<dbReference type="PANTHER" id="PTHR48081:SF8">
    <property type="entry name" value="ALPHA_BETA HYDROLASE FOLD-3 DOMAIN-CONTAINING PROTEIN-RELATED"/>
    <property type="match status" value="1"/>
</dbReference>
<name>A0AA44ZRT3_PSEA5</name>
<dbReference type="GO" id="GO:0016787">
    <property type="term" value="F:hydrolase activity"/>
    <property type="evidence" value="ECO:0007669"/>
    <property type="project" value="UniProtKB-KW"/>
</dbReference>
<reference evidence="4 5" key="1">
    <citation type="submission" date="2017-11" db="EMBL/GenBank/DDBJ databases">
        <title>Sequencing the genomes of 1000 actinobacteria strains.</title>
        <authorList>
            <person name="Klenk H.-P."/>
        </authorList>
    </citation>
    <scope>NUCLEOTIDE SEQUENCE [LARGE SCALE GENOMIC DNA]</scope>
    <source>
        <strain evidence="4 5">DSM 44104</strain>
    </source>
</reference>
<dbReference type="AlphaFoldDB" id="A0AA44ZRT3"/>
<comment type="caution">
    <text evidence="4">The sequence shown here is derived from an EMBL/GenBank/DDBJ whole genome shotgun (WGS) entry which is preliminary data.</text>
</comment>
<dbReference type="InterPro" id="IPR013094">
    <property type="entry name" value="AB_hydrolase_3"/>
</dbReference>
<dbReference type="RefSeq" id="WP_100880094.1">
    <property type="nucleotide sequence ID" value="NZ_JBICSI010000004.1"/>
</dbReference>
<dbReference type="InterPro" id="IPR050300">
    <property type="entry name" value="GDXG_lipolytic_enzyme"/>
</dbReference>
<dbReference type="PANTHER" id="PTHR48081">
    <property type="entry name" value="AB HYDROLASE SUPERFAMILY PROTEIN C4A8.06C"/>
    <property type="match status" value="1"/>
</dbReference>
<dbReference type="InterPro" id="IPR029058">
    <property type="entry name" value="AB_hydrolase_fold"/>
</dbReference>
<feature type="compositionally biased region" description="Basic and acidic residues" evidence="2">
    <location>
        <begin position="336"/>
        <end position="347"/>
    </location>
</feature>
<evidence type="ECO:0000256" key="2">
    <source>
        <dbReference type="SAM" id="MobiDB-lite"/>
    </source>
</evidence>
<dbReference type="SUPFAM" id="SSF53474">
    <property type="entry name" value="alpha/beta-Hydrolases"/>
    <property type="match status" value="1"/>
</dbReference>
<accession>A0AA44ZRT3</accession>
<dbReference type="Proteomes" id="UP000232453">
    <property type="component" value="Unassembled WGS sequence"/>
</dbReference>
<keyword evidence="1" id="KW-0378">Hydrolase</keyword>
<evidence type="ECO:0000259" key="3">
    <source>
        <dbReference type="Pfam" id="PF07859"/>
    </source>
</evidence>
<organism evidence="4 5">
    <name type="scientific">Pseudonocardia alni</name>
    <name type="common">Amycolata alni</name>
    <dbReference type="NCBI Taxonomy" id="33907"/>
    <lineage>
        <taxon>Bacteria</taxon>
        <taxon>Bacillati</taxon>
        <taxon>Actinomycetota</taxon>
        <taxon>Actinomycetes</taxon>
        <taxon>Pseudonocardiales</taxon>
        <taxon>Pseudonocardiaceae</taxon>
        <taxon>Pseudonocardia</taxon>
    </lineage>
</organism>
<protein>
    <submittedName>
        <fullName evidence="4">Acetyl esterase/lipase</fullName>
    </submittedName>
</protein>
<feature type="region of interest" description="Disordered" evidence="2">
    <location>
        <begin position="305"/>
        <end position="364"/>
    </location>
</feature>
<sequence length="364" mass="38159">MRVTLDALTVPVPPADAERTRAFYRSRPAGRGPADADELRAVRAAAGTPPPAVPPALGDTAVADGRRVPVRICRPPGTARGVLLQIHGGGSYLGSAARDDVGNRALSEALGVAVVAVDHRLAPEHPWPAAPDDCATAALWLLDRAPELFGTDRVAFTGVSAGATLAVTTLLRLRDRGLADRVAGADLRYGTYDLSARTPAGRRIAGEYFLRAHAGHVADRTVPDLSPVFADLTGLPPLLMTVGTDDVLLEDDLAMAARLATAGAEVDLRVHPGVPHGFAGHDTPVAATALRYARDWLSARIDGASPPPGVWRPDPAHRAPTSQPLRGLRGPGSLCEVRRRDPTDHGESCNACSRSTESEPGGRT</sequence>
<evidence type="ECO:0000256" key="1">
    <source>
        <dbReference type="ARBA" id="ARBA00022801"/>
    </source>
</evidence>
<gene>
    <name evidence="4" type="ORF">ATL51_5031</name>
</gene>
<evidence type="ECO:0000313" key="5">
    <source>
        <dbReference type="Proteomes" id="UP000232453"/>
    </source>
</evidence>